<dbReference type="Pfam" id="PF21946">
    <property type="entry name" value="LppM"/>
    <property type="match status" value="1"/>
</dbReference>
<feature type="signal peptide" evidence="2">
    <location>
        <begin position="1"/>
        <end position="30"/>
    </location>
</feature>
<feature type="transmembrane region" description="Helical" evidence="1">
    <location>
        <begin position="185"/>
        <end position="208"/>
    </location>
</feature>
<evidence type="ECO:0000313" key="4">
    <source>
        <dbReference type="EMBL" id="MBE9373121.1"/>
    </source>
</evidence>
<dbReference type="InterPro" id="IPR053807">
    <property type="entry name" value="LppM"/>
</dbReference>
<keyword evidence="1" id="KW-0472">Membrane</keyword>
<keyword evidence="1" id="KW-0812">Transmembrane</keyword>
<dbReference type="AlphaFoldDB" id="A0A929B802"/>
<keyword evidence="2" id="KW-0732">Signal</keyword>
<dbReference type="RefSeq" id="WP_193926564.1">
    <property type="nucleotide sequence ID" value="NZ_JADEYC010000002.1"/>
</dbReference>
<dbReference type="EMBL" id="JADEYC010000002">
    <property type="protein sequence ID" value="MBE9373121.1"/>
    <property type="molecule type" value="Genomic_DNA"/>
</dbReference>
<accession>A0A929B802</accession>
<evidence type="ECO:0000256" key="1">
    <source>
        <dbReference type="SAM" id="Phobius"/>
    </source>
</evidence>
<comment type="caution">
    <text evidence="4">The sequence shown here is derived from an EMBL/GenBank/DDBJ whole genome shotgun (WGS) entry which is preliminary data.</text>
</comment>
<evidence type="ECO:0000256" key="2">
    <source>
        <dbReference type="SAM" id="SignalP"/>
    </source>
</evidence>
<evidence type="ECO:0000313" key="5">
    <source>
        <dbReference type="Proteomes" id="UP000598360"/>
    </source>
</evidence>
<reference evidence="4" key="1">
    <citation type="submission" date="2020-10" db="EMBL/GenBank/DDBJ databases">
        <title>Diversity and distribution of actinomycetes associated with coral in the coast of Hainan.</title>
        <authorList>
            <person name="Li F."/>
        </authorList>
    </citation>
    <scope>NUCLEOTIDE SEQUENCE</scope>
    <source>
        <strain evidence="4">HNM0983</strain>
    </source>
</reference>
<keyword evidence="5" id="KW-1185">Reference proteome</keyword>
<sequence>MIPHRGRRVVLLVCAVLATALVSGCLQLNASMTIDGDDRVSGDVLVSAATADNRPPIGQGAPAHLADRVRIDPYSSEGRVGSHLSFHDLSFAEFEQLVSALGGSDTRYDLNLSRSGSLTIFDGSVDLTPLADTNSTFQFRMSAPGEVSNTNGEQSAGTVEWNLQPGEVTHLAATYQYASPAGGDWVGWAALVGLGGIAVSVGVGMLALRTHIRNRAGHQV</sequence>
<organism evidence="4 5">
    <name type="scientific">Saccharopolyspora montiporae</name>
    <dbReference type="NCBI Taxonomy" id="2781240"/>
    <lineage>
        <taxon>Bacteria</taxon>
        <taxon>Bacillati</taxon>
        <taxon>Actinomycetota</taxon>
        <taxon>Actinomycetes</taxon>
        <taxon>Pseudonocardiales</taxon>
        <taxon>Pseudonocardiaceae</taxon>
        <taxon>Saccharopolyspora</taxon>
    </lineage>
</organism>
<evidence type="ECO:0000259" key="3">
    <source>
        <dbReference type="Pfam" id="PF21946"/>
    </source>
</evidence>
<feature type="domain" description="LppM" evidence="3">
    <location>
        <begin position="28"/>
        <end position="177"/>
    </location>
</feature>
<feature type="chain" id="PRO_5036974509" evidence="2">
    <location>
        <begin position="31"/>
        <end position="220"/>
    </location>
</feature>
<keyword evidence="1" id="KW-1133">Transmembrane helix</keyword>
<dbReference type="Proteomes" id="UP000598360">
    <property type="component" value="Unassembled WGS sequence"/>
</dbReference>
<protein>
    <submittedName>
        <fullName evidence="4">DUF3153 domain-containing protein</fullName>
    </submittedName>
</protein>
<proteinExistence type="predicted"/>
<name>A0A929B802_9PSEU</name>
<dbReference type="PROSITE" id="PS51257">
    <property type="entry name" value="PROKAR_LIPOPROTEIN"/>
    <property type="match status" value="1"/>
</dbReference>
<gene>
    <name evidence="4" type="ORF">IQ251_01535</name>
</gene>